<accession>A0ABS1FF59</accession>
<dbReference type="Gene3D" id="3.40.190.290">
    <property type="match status" value="1"/>
</dbReference>
<sequence>MESPITVNDTNVIIAAALQGLGFAYMLEDVVADHVAAGRLVRVLEDWCQPTSGFHLYYSGRRHMSAPLRAMIDFLRPTTTLFANPGATD</sequence>
<dbReference type="Proteomes" id="UP000652760">
    <property type="component" value="Unassembled WGS sequence"/>
</dbReference>
<dbReference type="InterPro" id="IPR058163">
    <property type="entry name" value="LysR-type_TF_proteobact-type"/>
</dbReference>
<dbReference type="EMBL" id="JAENHM010000078">
    <property type="protein sequence ID" value="MBK1842075.1"/>
    <property type="molecule type" value="Genomic_DNA"/>
</dbReference>
<evidence type="ECO:0000259" key="2">
    <source>
        <dbReference type="Pfam" id="PF03466"/>
    </source>
</evidence>
<keyword evidence="4" id="KW-1185">Reference proteome</keyword>
<reference evidence="4" key="1">
    <citation type="submission" date="2021-01" db="EMBL/GenBank/DDBJ databases">
        <title>Genome public.</title>
        <authorList>
            <person name="Liu C."/>
            <person name="Sun Q."/>
        </authorList>
    </citation>
    <scope>NUCLEOTIDE SEQUENCE [LARGE SCALE GENOMIC DNA]</scope>
    <source>
        <strain evidence="4">YIM B02556</strain>
    </source>
</reference>
<protein>
    <recommendedName>
        <fullName evidence="2">LysR substrate-binding domain-containing protein</fullName>
    </recommendedName>
</protein>
<evidence type="ECO:0000313" key="3">
    <source>
        <dbReference type="EMBL" id="MBK1842075.1"/>
    </source>
</evidence>
<name>A0ABS1FF59_9PROT</name>
<feature type="domain" description="LysR substrate-binding" evidence="2">
    <location>
        <begin position="5"/>
        <end position="77"/>
    </location>
</feature>
<proteinExistence type="inferred from homology"/>
<evidence type="ECO:0000256" key="1">
    <source>
        <dbReference type="ARBA" id="ARBA00009437"/>
    </source>
</evidence>
<comment type="caution">
    <text evidence="3">The sequence shown here is derived from an EMBL/GenBank/DDBJ whole genome shotgun (WGS) entry which is preliminary data.</text>
</comment>
<comment type="similarity">
    <text evidence="1">Belongs to the LysR transcriptional regulatory family.</text>
</comment>
<dbReference type="SUPFAM" id="SSF53850">
    <property type="entry name" value="Periplasmic binding protein-like II"/>
    <property type="match status" value="1"/>
</dbReference>
<evidence type="ECO:0000313" key="4">
    <source>
        <dbReference type="Proteomes" id="UP000652760"/>
    </source>
</evidence>
<organism evidence="3 4">
    <name type="scientific">Azospirillum endophyticum</name>
    <dbReference type="NCBI Taxonomy" id="2800326"/>
    <lineage>
        <taxon>Bacteria</taxon>
        <taxon>Pseudomonadati</taxon>
        <taxon>Pseudomonadota</taxon>
        <taxon>Alphaproteobacteria</taxon>
        <taxon>Rhodospirillales</taxon>
        <taxon>Azospirillaceae</taxon>
        <taxon>Azospirillum</taxon>
    </lineage>
</organism>
<dbReference type="PANTHER" id="PTHR30537">
    <property type="entry name" value="HTH-TYPE TRANSCRIPTIONAL REGULATOR"/>
    <property type="match status" value="1"/>
</dbReference>
<gene>
    <name evidence="3" type="ORF">JHL17_32230</name>
</gene>
<dbReference type="Pfam" id="PF03466">
    <property type="entry name" value="LysR_substrate"/>
    <property type="match status" value="1"/>
</dbReference>
<dbReference type="PANTHER" id="PTHR30537:SF1">
    <property type="entry name" value="HTH-TYPE TRANSCRIPTIONAL REGULATOR PGRR"/>
    <property type="match status" value="1"/>
</dbReference>
<dbReference type="InterPro" id="IPR005119">
    <property type="entry name" value="LysR_subst-bd"/>
</dbReference>